<feature type="signal peptide" evidence="6">
    <location>
        <begin position="1"/>
        <end position="25"/>
    </location>
</feature>
<keyword evidence="8" id="KW-1185">Reference proteome</keyword>
<dbReference type="AlphaFoldDB" id="A0ABD0K5W5"/>
<feature type="transmembrane region" description="Helical" evidence="5">
    <location>
        <begin position="104"/>
        <end position="124"/>
    </location>
</feature>
<protein>
    <submittedName>
        <fullName evidence="7">Uncharacterized protein</fullName>
    </submittedName>
</protein>
<dbReference type="EMBL" id="JACVVK020000237">
    <property type="protein sequence ID" value="KAK7482842.1"/>
    <property type="molecule type" value="Genomic_DNA"/>
</dbReference>
<comment type="subcellular location">
    <subcellularLocation>
        <location evidence="1">Membrane</location>
        <topology evidence="1">Multi-pass membrane protein</topology>
    </subcellularLocation>
</comment>
<comment type="caution">
    <text evidence="7">The sequence shown here is derived from an EMBL/GenBank/DDBJ whole genome shotgun (WGS) entry which is preliminary data.</text>
</comment>
<reference evidence="7 8" key="1">
    <citation type="journal article" date="2023" name="Sci. Data">
        <title>Genome assembly of the Korean intertidal mud-creeper Batillaria attramentaria.</title>
        <authorList>
            <person name="Patra A.K."/>
            <person name="Ho P.T."/>
            <person name="Jun S."/>
            <person name="Lee S.J."/>
            <person name="Kim Y."/>
            <person name="Won Y.J."/>
        </authorList>
    </citation>
    <scope>NUCLEOTIDE SEQUENCE [LARGE SCALE GENOMIC DNA]</scope>
    <source>
        <strain evidence="7">Wonlab-2016</strain>
    </source>
</reference>
<dbReference type="Proteomes" id="UP001519460">
    <property type="component" value="Unassembled WGS sequence"/>
</dbReference>
<accession>A0ABD0K5W5</accession>
<keyword evidence="4 5" id="KW-0472">Membrane</keyword>
<feature type="transmembrane region" description="Helical" evidence="5">
    <location>
        <begin position="136"/>
        <end position="157"/>
    </location>
</feature>
<dbReference type="InterPro" id="IPR004031">
    <property type="entry name" value="PMP22/EMP/MP20/Claudin"/>
</dbReference>
<dbReference type="Gene3D" id="1.20.140.150">
    <property type="match status" value="1"/>
</dbReference>
<dbReference type="InterPro" id="IPR050579">
    <property type="entry name" value="PMP-22/EMP/MP20-like"/>
</dbReference>
<keyword evidence="6" id="KW-0732">Signal</keyword>
<evidence type="ECO:0000256" key="3">
    <source>
        <dbReference type="ARBA" id="ARBA00022989"/>
    </source>
</evidence>
<dbReference type="PANTHER" id="PTHR10671:SF108">
    <property type="entry name" value="CLAUDIN FAMILY PROTEIN-RELATED"/>
    <property type="match status" value="1"/>
</dbReference>
<keyword evidence="2 5" id="KW-0812">Transmembrane</keyword>
<keyword evidence="3 5" id="KW-1133">Transmembrane helix</keyword>
<evidence type="ECO:0000256" key="5">
    <source>
        <dbReference type="SAM" id="Phobius"/>
    </source>
</evidence>
<evidence type="ECO:0000256" key="6">
    <source>
        <dbReference type="SAM" id="SignalP"/>
    </source>
</evidence>
<name>A0ABD0K5W5_9CAEN</name>
<dbReference type="GO" id="GO:0016020">
    <property type="term" value="C:membrane"/>
    <property type="evidence" value="ECO:0007669"/>
    <property type="project" value="UniProtKB-SubCell"/>
</dbReference>
<proteinExistence type="predicted"/>
<evidence type="ECO:0000256" key="2">
    <source>
        <dbReference type="ARBA" id="ARBA00022692"/>
    </source>
</evidence>
<evidence type="ECO:0000256" key="1">
    <source>
        <dbReference type="ARBA" id="ARBA00004141"/>
    </source>
</evidence>
<evidence type="ECO:0000313" key="8">
    <source>
        <dbReference type="Proteomes" id="UP001519460"/>
    </source>
</evidence>
<sequence>MSSRSWEHNLALVFLIVSLVLYVVGFASPHWESFESSGLTYRSGLWERCLVGAEDEQCESLGSDVEDWFKAVQGLQCAGLAIWVLSIVYGLIARRQFSNPRHALVMGLGPLLACILGFVGGLVYAGKTSGNVNYSWAFAINLVGLLCGFVASLAVTFNKSGKSQAGKISGDAVVTGQINIGATQSE</sequence>
<evidence type="ECO:0000313" key="7">
    <source>
        <dbReference type="EMBL" id="KAK7482842.1"/>
    </source>
</evidence>
<dbReference type="Pfam" id="PF00822">
    <property type="entry name" value="PMP22_Claudin"/>
    <property type="match status" value="1"/>
</dbReference>
<feature type="chain" id="PRO_5044763829" evidence="6">
    <location>
        <begin position="26"/>
        <end position="186"/>
    </location>
</feature>
<gene>
    <name evidence="7" type="ORF">BaRGS_00025875</name>
</gene>
<dbReference type="PANTHER" id="PTHR10671">
    <property type="entry name" value="EPITHELIAL MEMBRANE PROTEIN-RELATED"/>
    <property type="match status" value="1"/>
</dbReference>
<feature type="transmembrane region" description="Helical" evidence="5">
    <location>
        <begin position="71"/>
        <end position="92"/>
    </location>
</feature>
<organism evidence="7 8">
    <name type="scientific">Batillaria attramentaria</name>
    <dbReference type="NCBI Taxonomy" id="370345"/>
    <lineage>
        <taxon>Eukaryota</taxon>
        <taxon>Metazoa</taxon>
        <taxon>Spiralia</taxon>
        <taxon>Lophotrochozoa</taxon>
        <taxon>Mollusca</taxon>
        <taxon>Gastropoda</taxon>
        <taxon>Caenogastropoda</taxon>
        <taxon>Sorbeoconcha</taxon>
        <taxon>Cerithioidea</taxon>
        <taxon>Batillariidae</taxon>
        <taxon>Batillaria</taxon>
    </lineage>
</organism>
<evidence type="ECO:0000256" key="4">
    <source>
        <dbReference type="ARBA" id="ARBA00023136"/>
    </source>
</evidence>